<feature type="transmembrane region" description="Helical" evidence="1">
    <location>
        <begin position="153"/>
        <end position="169"/>
    </location>
</feature>
<feature type="transmembrane region" description="Helical" evidence="1">
    <location>
        <begin position="175"/>
        <end position="194"/>
    </location>
</feature>
<dbReference type="PANTHER" id="PTHR22911">
    <property type="entry name" value="ACYL-MALONYL CONDENSING ENZYME-RELATED"/>
    <property type="match status" value="1"/>
</dbReference>
<feature type="transmembrane region" description="Helical" evidence="1">
    <location>
        <begin position="34"/>
        <end position="55"/>
    </location>
</feature>
<protein>
    <submittedName>
        <fullName evidence="3">DMT family transporter</fullName>
    </submittedName>
</protein>
<sequence>MEHWLPYALATGILFGLQTVYIKKLSRLFGQYMVMAALFLFAALMFVPFLNHFYVSDIPAFLLWSGASFLINIFAFSLLYTSLKEAPVSMVAPFFNLTPLFIIFTGVLVVDEHLDAGQVLGIVVILAGAFLLQFNEMRVYISQGHFSRNLKSILLAVFVSFLWSFTATMEKRALLVSNGFSYGFSINLLLGLYFGGRVVLQKGDSLMVITRNKSLLVLGIISGAMAIVQYQAILLQKVGPVIAYKRAGVIISIIYGLFFLKEKAGYYRILGAVAIIAGGFLLA</sequence>
<dbReference type="EMBL" id="DRLD01000273">
    <property type="protein sequence ID" value="HED11030.1"/>
    <property type="molecule type" value="Genomic_DNA"/>
</dbReference>
<dbReference type="AlphaFoldDB" id="A0A7V1LN43"/>
<feature type="transmembrane region" description="Helical" evidence="1">
    <location>
        <begin position="6"/>
        <end position="22"/>
    </location>
</feature>
<evidence type="ECO:0000259" key="2">
    <source>
        <dbReference type="Pfam" id="PF00892"/>
    </source>
</evidence>
<dbReference type="InterPro" id="IPR000620">
    <property type="entry name" value="EamA_dom"/>
</dbReference>
<feature type="domain" description="EamA" evidence="2">
    <location>
        <begin position="5"/>
        <end position="132"/>
    </location>
</feature>
<feature type="transmembrane region" description="Helical" evidence="1">
    <location>
        <begin position="265"/>
        <end position="282"/>
    </location>
</feature>
<keyword evidence="1" id="KW-0472">Membrane</keyword>
<dbReference type="InterPro" id="IPR037185">
    <property type="entry name" value="EmrE-like"/>
</dbReference>
<reference evidence="3" key="1">
    <citation type="journal article" date="2020" name="mSystems">
        <title>Genome- and Community-Level Interaction Insights into Carbon Utilization and Element Cycling Functions of Hydrothermarchaeota in Hydrothermal Sediment.</title>
        <authorList>
            <person name="Zhou Z."/>
            <person name="Liu Y."/>
            <person name="Xu W."/>
            <person name="Pan J."/>
            <person name="Luo Z.H."/>
            <person name="Li M."/>
        </authorList>
    </citation>
    <scope>NUCLEOTIDE SEQUENCE [LARGE SCALE GENOMIC DNA]</scope>
    <source>
        <strain evidence="3">HyVt-456</strain>
    </source>
</reference>
<keyword evidence="1" id="KW-1133">Transmembrane helix</keyword>
<proteinExistence type="predicted"/>
<gene>
    <name evidence="3" type="ORF">ENJ10_10105</name>
</gene>
<name>A0A7V1LN43_CALAY</name>
<feature type="transmembrane region" description="Helical" evidence="1">
    <location>
        <begin position="116"/>
        <end position="132"/>
    </location>
</feature>
<dbReference type="GO" id="GO:0016020">
    <property type="term" value="C:membrane"/>
    <property type="evidence" value="ECO:0007669"/>
    <property type="project" value="InterPro"/>
</dbReference>
<feature type="transmembrane region" description="Helical" evidence="1">
    <location>
        <begin position="90"/>
        <end position="110"/>
    </location>
</feature>
<dbReference type="SUPFAM" id="SSF103481">
    <property type="entry name" value="Multidrug resistance efflux transporter EmrE"/>
    <property type="match status" value="1"/>
</dbReference>
<feature type="transmembrane region" description="Helical" evidence="1">
    <location>
        <begin position="61"/>
        <end position="83"/>
    </location>
</feature>
<feature type="domain" description="EamA" evidence="2">
    <location>
        <begin position="151"/>
        <end position="282"/>
    </location>
</feature>
<accession>A0A7V1LN43</accession>
<dbReference type="Gene3D" id="1.10.3730.20">
    <property type="match status" value="1"/>
</dbReference>
<comment type="caution">
    <text evidence="3">The sequence shown here is derived from an EMBL/GenBank/DDBJ whole genome shotgun (WGS) entry which is preliminary data.</text>
</comment>
<organism evidence="3">
    <name type="scientific">Caldithrix abyssi</name>
    <dbReference type="NCBI Taxonomy" id="187145"/>
    <lineage>
        <taxon>Bacteria</taxon>
        <taxon>Pseudomonadati</taxon>
        <taxon>Calditrichota</taxon>
        <taxon>Calditrichia</taxon>
        <taxon>Calditrichales</taxon>
        <taxon>Calditrichaceae</taxon>
        <taxon>Caldithrix</taxon>
    </lineage>
</organism>
<keyword evidence="1" id="KW-0812">Transmembrane</keyword>
<dbReference type="Proteomes" id="UP000886005">
    <property type="component" value="Unassembled WGS sequence"/>
</dbReference>
<dbReference type="PANTHER" id="PTHR22911:SF137">
    <property type="entry name" value="SOLUTE CARRIER FAMILY 35 MEMBER G2-RELATED"/>
    <property type="match status" value="1"/>
</dbReference>
<feature type="transmembrane region" description="Helical" evidence="1">
    <location>
        <begin position="215"/>
        <end position="235"/>
    </location>
</feature>
<evidence type="ECO:0000313" key="3">
    <source>
        <dbReference type="EMBL" id="HED11030.1"/>
    </source>
</evidence>
<feature type="transmembrane region" description="Helical" evidence="1">
    <location>
        <begin position="241"/>
        <end position="260"/>
    </location>
</feature>
<dbReference type="Pfam" id="PF00892">
    <property type="entry name" value="EamA"/>
    <property type="match status" value="2"/>
</dbReference>
<evidence type="ECO:0000256" key="1">
    <source>
        <dbReference type="SAM" id="Phobius"/>
    </source>
</evidence>